<organism evidence="1 2">
    <name type="scientific">Calothrix parietina FACHB-288</name>
    <dbReference type="NCBI Taxonomy" id="2692896"/>
    <lineage>
        <taxon>Bacteria</taxon>
        <taxon>Bacillati</taxon>
        <taxon>Cyanobacteriota</taxon>
        <taxon>Cyanophyceae</taxon>
        <taxon>Nostocales</taxon>
        <taxon>Calotrichaceae</taxon>
        <taxon>Calothrix</taxon>
    </lineage>
</organism>
<protein>
    <recommendedName>
        <fullName evidence="3">Secreted protein</fullName>
    </recommendedName>
</protein>
<evidence type="ECO:0000313" key="2">
    <source>
        <dbReference type="Proteomes" id="UP000658514"/>
    </source>
</evidence>
<dbReference type="Proteomes" id="UP000658514">
    <property type="component" value="Unassembled WGS sequence"/>
</dbReference>
<sequence length="58" mass="6850">MALNRLWISMALSWWVILTRQLCLTVFYRLNTEKVVFSKCLAQLMIVSLGDRGDYIRL</sequence>
<evidence type="ECO:0000313" key="1">
    <source>
        <dbReference type="EMBL" id="MBD2200428.1"/>
    </source>
</evidence>
<proteinExistence type="predicted"/>
<accession>A0ABR8AKB3</accession>
<keyword evidence="2" id="KW-1185">Reference proteome</keyword>
<gene>
    <name evidence="1" type="ORF">H6G24_34035</name>
</gene>
<dbReference type="EMBL" id="JACJQH010000089">
    <property type="protein sequence ID" value="MBD2200428.1"/>
    <property type="molecule type" value="Genomic_DNA"/>
</dbReference>
<name>A0ABR8AKB3_9CYAN</name>
<evidence type="ECO:0008006" key="3">
    <source>
        <dbReference type="Google" id="ProtNLM"/>
    </source>
</evidence>
<dbReference type="RefSeq" id="WP_190547052.1">
    <property type="nucleotide sequence ID" value="NZ_CAWPNO010000127.1"/>
</dbReference>
<comment type="caution">
    <text evidence="1">The sequence shown here is derived from an EMBL/GenBank/DDBJ whole genome shotgun (WGS) entry which is preliminary data.</text>
</comment>
<reference evidence="1 2" key="1">
    <citation type="journal article" date="2020" name="ISME J.">
        <title>Comparative genomics reveals insights into cyanobacterial evolution and habitat adaptation.</title>
        <authorList>
            <person name="Chen M.Y."/>
            <person name="Teng W.K."/>
            <person name="Zhao L."/>
            <person name="Hu C.X."/>
            <person name="Zhou Y.K."/>
            <person name="Han B.P."/>
            <person name="Song L.R."/>
            <person name="Shu W.S."/>
        </authorList>
    </citation>
    <scope>NUCLEOTIDE SEQUENCE [LARGE SCALE GENOMIC DNA]</scope>
    <source>
        <strain evidence="1 2">FACHB-288</strain>
    </source>
</reference>